<evidence type="ECO:0000313" key="5">
    <source>
        <dbReference type="EMBL" id="QES90301.1"/>
    </source>
</evidence>
<dbReference type="PRINTS" id="PR00032">
    <property type="entry name" value="HTHARAC"/>
</dbReference>
<accession>A0A5P2GFB1</accession>
<dbReference type="AlphaFoldDB" id="A0A5P2GFB1"/>
<dbReference type="OrthoDB" id="669939at2"/>
<keyword evidence="6" id="KW-1185">Reference proteome</keyword>
<keyword evidence="1" id="KW-0805">Transcription regulation</keyword>
<evidence type="ECO:0000313" key="6">
    <source>
        <dbReference type="Proteomes" id="UP000292424"/>
    </source>
</evidence>
<dbReference type="EMBL" id="CP044016">
    <property type="protein sequence ID" value="QES90301.1"/>
    <property type="molecule type" value="Genomic_DNA"/>
</dbReference>
<reference evidence="5 6" key="1">
    <citation type="submission" date="2019-09" db="EMBL/GenBank/DDBJ databases">
        <title>Complete genome sequence of Arachidicoccus sp. B3-10 isolated from apple orchard soil.</title>
        <authorList>
            <person name="Kim H.S."/>
            <person name="Han K.-I."/>
            <person name="Suh M.K."/>
            <person name="Lee K.C."/>
            <person name="Eom M.K."/>
            <person name="Kim J.-S."/>
            <person name="Kang S.W."/>
            <person name="Sin Y."/>
            <person name="Lee J.-S."/>
        </authorList>
    </citation>
    <scope>NUCLEOTIDE SEQUENCE [LARGE SCALE GENOMIC DNA]</scope>
    <source>
        <strain evidence="5 6">B3-10</strain>
    </source>
</reference>
<name>A0A5P2GFB1_9BACT</name>
<dbReference type="GO" id="GO:0043565">
    <property type="term" value="F:sequence-specific DNA binding"/>
    <property type="evidence" value="ECO:0007669"/>
    <property type="project" value="InterPro"/>
</dbReference>
<evidence type="ECO:0000256" key="3">
    <source>
        <dbReference type="ARBA" id="ARBA00023163"/>
    </source>
</evidence>
<evidence type="ECO:0000259" key="4">
    <source>
        <dbReference type="PROSITE" id="PS01124"/>
    </source>
</evidence>
<organism evidence="5 6">
    <name type="scientific">Rhizosphaericola mali</name>
    <dbReference type="NCBI Taxonomy" id="2545455"/>
    <lineage>
        <taxon>Bacteria</taxon>
        <taxon>Pseudomonadati</taxon>
        <taxon>Bacteroidota</taxon>
        <taxon>Chitinophagia</taxon>
        <taxon>Chitinophagales</taxon>
        <taxon>Chitinophagaceae</taxon>
        <taxon>Rhizosphaericola</taxon>
    </lineage>
</organism>
<dbReference type="SUPFAM" id="SSF46689">
    <property type="entry name" value="Homeodomain-like"/>
    <property type="match status" value="1"/>
</dbReference>
<keyword evidence="2" id="KW-0238">DNA-binding</keyword>
<dbReference type="KEGG" id="arac:E0W69_017130"/>
<proteinExistence type="predicted"/>
<dbReference type="Pfam" id="PF12833">
    <property type="entry name" value="HTH_18"/>
    <property type="match status" value="1"/>
</dbReference>
<dbReference type="InterPro" id="IPR053142">
    <property type="entry name" value="PchR_regulatory_protein"/>
</dbReference>
<dbReference type="SMART" id="SM00342">
    <property type="entry name" value="HTH_ARAC"/>
    <property type="match status" value="1"/>
</dbReference>
<dbReference type="Gene3D" id="1.10.10.60">
    <property type="entry name" value="Homeodomain-like"/>
    <property type="match status" value="1"/>
</dbReference>
<evidence type="ECO:0000256" key="2">
    <source>
        <dbReference type="ARBA" id="ARBA00023125"/>
    </source>
</evidence>
<dbReference type="InterPro" id="IPR009057">
    <property type="entry name" value="Homeodomain-like_sf"/>
</dbReference>
<dbReference type="Proteomes" id="UP000292424">
    <property type="component" value="Chromosome"/>
</dbReference>
<dbReference type="GO" id="GO:0003700">
    <property type="term" value="F:DNA-binding transcription factor activity"/>
    <property type="evidence" value="ECO:0007669"/>
    <property type="project" value="InterPro"/>
</dbReference>
<dbReference type="InterPro" id="IPR020449">
    <property type="entry name" value="Tscrpt_reg_AraC-type_HTH"/>
</dbReference>
<dbReference type="RefSeq" id="WP_131331286.1">
    <property type="nucleotide sequence ID" value="NZ_CP044016.1"/>
</dbReference>
<evidence type="ECO:0000256" key="1">
    <source>
        <dbReference type="ARBA" id="ARBA00023015"/>
    </source>
</evidence>
<sequence>MRIKSTIKEADEVIIDVETISLNDFNNKLIINEYDINISGYLTAHIRTKSTKYFSVITTEMNLYDSVTDIFEIGGDIVFLGFLSEGHSNMYNKMDGQYDKISVGSLYRNFLKSPKMQIKMHANRKVKYCSIFIDRQFYIQLIENEEWTYKDSFSQFVRKNITAPQVEQSVAVDDELFNLIKSISQLNISPKYAIEYLKIKFKELAIVFSDKYTTAIQQHIKISADDQRKLLQSRAYLTINFMEPPTIKSLSKIVSLNELKLKQGFKMLFDTTIHAYIIQLRMQKAEIFLQEKKMQIADIAFELGYKSVSHFIVMFKSYYHVTPKQYLDKK</sequence>
<dbReference type="InterPro" id="IPR018060">
    <property type="entry name" value="HTH_AraC"/>
</dbReference>
<keyword evidence="3" id="KW-0804">Transcription</keyword>
<dbReference type="PROSITE" id="PS01124">
    <property type="entry name" value="HTH_ARAC_FAMILY_2"/>
    <property type="match status" value="1"/>
</dbReference>
<protein>
    <submittedName>
        <fullName evidence="5">Helix-turn-helix transcriptional regulator</fullName>
    </submittedName>
</protein>
<dbReference type="PANTHER" id="PTHR47893">
    <property type="entry name" value="REGULATORY PROTEIN PCHR"/>
    <property type="match status" value="1"/>
</dbReference>
<dbReference type="PANTHER" id="PTHR47893:SF1">
    <property type="entry name" value="REGULATORY PROTEIN PCHR"/>
    <property type="match status" value="1"/>
</dbReference>
<feature type="domain" description="HTH araC/xylS-type" evidence="4">
    <location>
        <begin position="231"/>
        <end position="329"/>
    </location>
</feature>
<gene>
    <name evidence="5" type="ORF">E0W69_017130</name>
</gene>